<evidence type="ECO:0000256" key="2">
    <source>
        <dbReference type="SAM" id="Phobius"/>
    </source>
</evidence>
<feature type="transmembrane region" description="Helical" evidence="2">
    <location>
        <begin position="479"/>
        <end position="503"/>
    </location>
</feature>
<dbReference type="EMBL" id="WVUK01000065">
    <property type="protein sequence ID" value="KAF7489155.1"/>
    <property type="molecule type" value="Genomic_DNA"/>
</dbReference>
<reference evidence="3" key="2">
    <citation type="submission" date="2020-01" db="EMBL/GenBank/DDBJ databases">
        <authorList>
            <person name="Korhonen P.K.K."/>
            <person name="Guangxu M.G."/>
            <person name="Wang T.W."/>
            <person name="Stroehlein A.J.S."/>
            <person name="Young N.D."/>
            <person name="Ang C.-S.A."/>
            <person name="Fernando D.W.F."/>
            <person name="Lu H.L."/>
            <person name="Taylor S.T."/>
            <person name="Ehtesham M.E.M."/>
            <person name="Najaraj S.H.N."/>
            <person name="Harsha G.H.G."/>
            <person name="Madugundu A.M."/>
            <person name="Renuse S.R."/>
            <person name="Holt D.H."/>
            <person name="Pandey A.P."/>
            <person name="Papenfuss A.P."/>
            <person name="Gasser R.B.G."/>
            <person name="Fischer K.F."/>
        </authorList>
    </citation>
    <scope>NUCLEOTIDE SEQUENCE</scope>
    <source>
        <strain evidence="3">SSS_KF_BRIS2020</strain>
    </source>
</reference>
<dbReference type="EnsemblMetazoa" id="SSS_3728s_mrna">
    <property type="protein sequence ID" value="KAF7489155.1"/>
    <property type="gene ID" value="SSS_3728"/>
</dbReference>
<feature type="compositionally biased region" description="Low complexity" evidence="1">
    <location>
        <begin position="45"/>
        <end position="65"/>
    </location>
</feature>
<sequence length="585" mass="67654">MMAENDLSIESLNQIYRNYGSVGIQSSTYLYLNERNEPIRFHPYSSMPSSTSRSDLSSSESSRVTSKSRKEIETQTYLEEREENTSSSLLFMKSEDQQNNHHHLGYTMTTSNILSDSNGNPILDQMYEFQPSISRALEFCHRKVLPPYKNLLLLLGWYPMSVRCFNSRFSNIILNLTHVSILVSIIAIGHILQYVSCFRQDNLLSFGFIDWNHGFLEENFEIHSITSNHSIINFIHKYSPSENLSKYLSELNLKTNDLGLDLNNQIHMSAGQFLFHCRCSTLSHYFLPGLMHLISFLIILKHLRYCDVDRFHNLCLSDQLLSTKIIGHKKTCKKIRYAVHFWLRIIGIFFILILIQLTIHLFVINDLSMIVFEIKPGIIILLKSICLILFAFVELIHISIIIIYALHCQMNIIFIEMNITAMREKRIDFQEFAKNTETFKMNINFLNNRFSLSVSLLMIYILAKASAIFIKLIKKYVYVRWDLIVVSGSSLIYWTILLTIPLLQAARLTNSCQSINDIGHELCARPFCYQQTARDDLDSVLTYTSSLNLKASLLMIPVRPSCIISIVLLMIFIILILSQLQLIDI</sequence>
<evidence type="ECO:0000313" key="5">
    <source>
        <dbReference type="Proteomes" id="UP000070412"/>
    </source>
</evidence>
<feature type="transmembrane region" description="Helical" evidence="2">
    <location>
        <begin position="450"/>
        <end position="473"/>
    </location>
</feature>
<dbReference type="PANTHER" id="PTHR38337">
    <property type="entry name" value="AGAP010540-PA"/>
    <property type="match status" value="1"/>
</dbReference>
<organism evidence="3">
    <name type="scientific">Sarcoptes scabiei</name>
    <name type="common">Itch mite</name>
    <name type="synonym">Acarus scabiei</name>
    <dbReference type="NCBI Taxonomy" id="52283"/>
    <lineage>
        <taxon>Eukaryota</taxon>
        <taxon>Metazoa</taxon>
        <taxon>Ecdysozoa</taxon>
        <taxon>Arthropoda</taxon>
        <taxon>Chelicerata</taxon>
        <taxon>Arachnida</taxon>
        <taxon>Acari</taxon>
        <taxon>Acariformes</taxon>
        <taxon>Sarcoptiformes</taxon>
        <taxon>Astigmata</taxon>
        <taxon>Psoroptidia</taxon>
        <taxon>Sarcoptoidea</taxon>
        <taxon>Sarcoptidae</taxon>
        <taxon>Sarcoptinae</taxon>
        <taxon>Sarcoptes</taxon>
    </lineage>
</organism>
<feature type="region of interest" description="Disordered" evidence="1">
    <location>
        <begin position="42"/>
        <end position="74"/>
    </location>
</feature>
<keyword evidence="2" id="KW-0472">Membrane</keyword>
<reference evidence="5" key="1">
    <citation type="journal article" date="2020" name="PLoS Negl. Trop. Dis.">
        <title>High-quality nuclear genome for Sarcoptes scabiei-A critical resource for a neglected parasite.</title>
        <authorList>
            <person name="Korhonen P.K."/>
            <person name="Gasser R.B."/>
            <person name="Ma G."/>
            <person name="Wang T."/>
            <person name="Stroehlein A.J."/>
            <person name="Young N.D."/>
            <person name="Ang C.S."/>
            <person name="Fernando D.D."/>
            <person name="Lu H.C."/>
            <person name="Taylor S."/>
            <person name="Reynolds S.L."/>
            <person name="Mofiz E."/>
            <person name="Najaraj S.H."/>
            <person name="Gowda H."/>
            <person name="Madugundu A."/>
            <person name="Renuse S."/>
            <person name="Holt D."/>
            <person name="Pandey A."/>
            <person name="Papenfuss A.T."/>
            <person name="Fischer K."/>
        </authorList>
    </citation>
    <scope>NUCLEOTIDE SEQUENCE [LARGE SCALE GENOMIC DNA]</scope>
</reference>
<feature type="transmembrane region" description="Helical" evidence="2">
    <location>
        <begin position="376"/>
        <end position="406"/>
    </location>
</feature>
<feature type="transmembrane region" description="Helical" evidence="2">
    <location>
        <begin position="282"/>
        <end position="300"/>
    </location>
</feature>
<dbReference type="OrthoDB" id="6020333at2759"/>
<gene>
    <name evidence="3" type="ORF">SSS_3728</name>
</gene>
<proteinExistence type="predicted"/>
<feature type="transmembrane region" description="Helical" evidence="2">
    <location>
        <begin position="562"/>
        <end position="583"/>
    </location>
</feature>
<dbReference type="PANTHER" id="PTHR38337:SF1">
    <property type="entry name" value="GUSTATORY RECEPTOR"/>
    <property type="match status" value="1"/>
</dbReference>
<reference evidence="4" key="3">
    <citation type="submission" date="2022-06" db="UniProtKB">
        <authorList>
            <consortium name="EnsemblMetazoa"/>
        </authorList>
    </citation>
    <scope>IDENTIFICATION</scope>
</reference>
<keyword evidence="5" id="KW-1185">Reference proteome</keyword>
<evidence type="ECO:0000313" key="3">
    <source>
        <dbReference type="EMBL" id="KAF7489155.1"/>
    </source>
</evidence>
<keyword evidence="2" id="KW-1133">Transmembrane helix</keyword>
<accession>A0A834R3S2</accession>
<feature type="transmembrane region" description="Helical" evidence="2">
    <location>
        <begin position="172"/>
        <end position="192"/>
    </location>
</feature>
<name>A0A834R3S2_SARSC</name>
<evidence type="ECO:0000313" key="4">
    <source>
        <dbReference type="EnsemblMetazoa" id="KAF7489155.1"/>
    </source>
</evidence>
<dbReference type="Proteomes" id="UP000070412">
    <property type="component" value="Unassembled WGS sequence"/>
</dbReference>
<dbReference type="AlphaFoldDB" id="A0A834R3S2"/>
<evidence type="ECO:0000256" key="1">
    <source>
        <dbReference type="SAM" id="MobiDB-lite"/>
    </source>
</evidence>
<keyword evidence="2" id="KW-0812">Transmembrane</keyword>
<protein>
    <submittedName>
        <fullName evidence="3 4">Uncharacterized protein</fullName>
    </submittedName>
</protein>
<feature type="transmembrane region" description="Helical" evidence="2">
    <location>
        <begin position="341"/>
        <end position="364"/>
    </location>
</feature>